<evidence type="ECO:0000313" key="3">
    <source>
        <dbReference type="Proteomes" id="UP000784294"/>
    </source>
</evidence>
<evidence type="ECO:0000259" key="1">
    <source>
        <dbReference type="Pfam" id="PF02210"/>
    </source>
</evidence>
<dbReference type="Proteomes" id="UP000784294">
    <property type="component" value="Unassembled WGS sequence"/>
</dbReference>
<accession>A0A448XDL0</accession>
<dbReference type="Pfam" id="PF02210">
    <property type="entry name" value="Laminin_G_2"/>
    <property type="match status" value="1"/>
</dbReference>
<dbReference type="InterPro" id="IPR013320">
    <property type="entry name" value="ConA-like_dom_sf"/>
</dbReference>
<evidence type="ECO:0000313" key="2">
    <source>
        <dbReference type="EMBL" id="VEL34355.1"/>
    </source>
</evidence>
<dbReference type="SUPFAM" id="SSF49899">
    <property type="entry name" value="Concanavalin A-like lectins/glucanases"/>
    <property type="match status" value="1"/>
</dbReference>
<dbReference type="EMBL" id="CAAALY010247507">
    <property type="protein sequence ID" value="VEL34355.1"/>
    <property type="molecule type" value="Genomic_DNA"/>
</dbReference>
<feature type="domain" description="Laminin G" evidence="1">
    <location>
        <begin position="32"/>
        <end position="88"/>
    </location>
</feature>
<gene>
    <name evidence="2" type="ORF">PXEA_LOCUS27795</name>
</gene>
<dbReference type="AlphaFoldDB" id="A0A448XDL0"/>
<dbReference type="InterPro" id="IPR001791">
    <property type="entry name" value="Laminin_G"/>
</dbReference>
<name>A0A448XDL0_9PLAT</name>
<organism evidence="2 3">
    <name type="scientific">Protopolystoma xenopodis</name>
    <dbReference type="NCBI Taxonomy" id="117903"/>
    <lineage>
        <taxon>Eukaryota</taxon>
        <taxon>Metazoa</taxon>
        <taxon>Spiralia</taxon>
        <taxon>Lophotrochozoa</taxon>
        <taxon>Platyhelminthes</taxon>
        <taxon>Monogenea</taxon>
        <taxon>Polyopisthocotylea</taxon>
        <taxon>Polystomatidea</taxon>
        <taxon>Polystomatidae</taxon>
        <taxon>Protopolystoma</taxon>
    </lineage>
</organism>
<reference evidence="2" key="1">
    <citation type="submission" date="2018-11" db="EMBL/GenBank/DDBJ databases">
        <authorList>
            <consortium name="Pathogen Informatics"/>
        </authorList>
    </citation>
    <scope>NUCLEOTIDE SEQUENCE</scope>
</reference>
<dbReference type="Gene3D" id="2.60.120.200">
    <property type="match status" value="1"/>
</dbReference>
<comment type="caution">
    <text evidence="2">The sequence shown here is derived from an EMBL/GenBank/DDBJ whole genome shotgun (WGS) entry which is preliminary data.</text>
</comment>
<protein>
    <recommendedName>
        <fullName evidence="1">Laminin G domain-containing protein</fullName>
    </recommendedName>
</protein>
<keyword evidence="3" id="KW-1185">Reference proteome</keyword>
<proteinExistence type="predicted"/>
<sequence>MRRMLIPLDEPLDGFTETFLPTAREATQAEQIHFTLILLNGRLYVVYSVFGQDGVYEISGSGSSGRLTDGLWHRVVLGVDRRTGRVIIYLDSHEPLVR</sequence>